<evidence type="ECO:0000313" key="3">
    <source>
        <dbReference type="Proteomes" id="UP000054804"/>
    </source>
</evidence>
<dbReference type="InterPro" id="IPR029039">
    <property type="entry name" value="Flavoprotein-like_sf"/>
</dbReference>
<gene>
    <name evidence="2" type="ORF">AT728_40010</name>
</gene>
<dbReference type="SUPFAM" id="SSF52218">
    <property type="entry name" value="Flavoproteins"/>
    <property type="match status" value="1"/>
</dbReference>
<evidence type="ECO:0000313" key="2">
    <source>
        <dbReference type="EMBL" id="KUF12891.1"/>
    </source>
</evidence>
<evidence type="ECO:0000259" key="1">
    <source>
        <dbReference type="PROSITE" id="PS50902"/>
    </source>
</evidence>
<comment type="caution">
    <text evidence="2">The sequence shown here is derived from an EMBL/GenBank/DDBJ whole genome shotgun (WGS) entry which is preliminary data.</text>
</comment>
<proteinExistence type="predicted"/>
<dbReference type="AlphaFoldDB" id="A0A0W7WQM2"/>
<organism evidence="2 3">
    <name type="scientific">Streptomyces silvensis</name>
    <dbReference type="NCBI Taxonomy" id="1765722"/>
    <lineage>
        <taxon>Bacteria</taxon>
        <taxon>Bacillati</taxon>
        <taxon>Actinomycetota</taxon>
        <taxon>Actinomycetes</taxon>
        <taxon>Kitasatosporales</taxon>
        <taxon>Streptomycetaceae</taxon>
        <taxon>Streptomyces</taxon>
    </lineage>
</organism>
<feature type="domain" description="Flavodoxin-like" evidence="1">
    <location>
        <begin position="6"/>
        <end position="160"/>
    </location>
</feature>
<dbReference type="STRING" id="1765722.AT728_40010"/>
<sequence length="171" mass="18827">MPDHVVLVAYGSTYGSTAELAQAVGSALGKAGLSAHVRSADEVRDLTPYDAVVVGGALYAGRWQRDARRFARRHRRVLSRLPLWLFSSGPLDASASQRDLPPPRSVRRLTHRLGAREHVTFGGRLDERARGRMARMIVRAGRGGDFRDFDAVSAWASGIARELHSLRETAR</sequence>
<name>A0A0W7WQM2_9ACTN</name>
<dbReference type="Gene3D" id="3.40.50.360">
    <property type="match status" value="1"/>
</dbReference>
<keyword evidence="3" id="KW-1185">Reference proteome</keyword>
<dbReference type="PROSITE" id="PS50902">
    <property type="entry name" value="FLAVODOXIN_LIKE"/>
    <property type="match status" value="1"/>
</dbReference>
<dbReference type="Proteomes" id="UP000054804">
    <property type="component" value="Unassembled WGS sequence"/>
</dbReference>
<protein>
    <submittedName>
        <fullName evidence="2">Flavodoxin</fullName>
    </submittedName>
</protein>
<dbReference type="EMBL" id="LOCL01000085">
    <property type="protein sequence ID" value="KUF12891.1"/>
    <property type="molecule type" value="Genomic_DNA"/>
</dbReference>
<accession>A0A0W7WQM2</accession>
<dbReference type="Pfam" id="PF12724">
    <property type="entry name" value="Flavodoxin_5"/>
    <property type="match status" value="1"/>
</dbReference>
<reference evidence="2 3" key="1">
    <citation type="submission" date="2015-12" db="EMBL/GenBank/DDBJ databases">
        <title>Draft genome sequence of Streptomyces silvensis ATCC 53525, a producer of novel hormone antagonists.</title>
        <authorList>
            <person name="Johnston C.W."/>
            <person name="Li Y."/>
            <person name="Magarvey N.A."/>
        </authorList>
    </citation>
    <scope>NUCLEOTIDE SEQUENCE [LARGE SCALE GENOMIC DNA]</scope>
    <source>
        <strain evidence="2 3">ATCC 53525</strain>
    </source>
</reference>
<dbReference type="InterPro" id="IPR026816">
    <property type="entry name" value="Flavodoxin_dom"/>
</dbReference>
<dbReference type="RefSeq" id="WP_058852868.1">
    <property type="nucleotide sequence ID" value="NZ_LOCL01000085.1"/>
</dbReference>
<dbReference type="InterPro" id="IPR008254">
    <property type="entry name" value="Flavodoxin/NO_synth"/>
</dbReference>
<dbReference type="OrthoDB" id="129384at2"/>
<dbReference type="GO" id="GO:0010181">
    <property type="term" value="F:FMN binding"/>
    <property type="evidence" value="ECO:0007669"/>
    <property type="project" value="InterPro"/>
</dbReference>